<sequence>MVPRSSLFAPLLVSGSLLLAACGGSAPPPNMPIYAPGTVLYRLPVVGKWRVYRTHYGANNDQAYALDLVIDDDMPRSKRNEDHPSYNQPIVADAPGVVIIAVDGVPDNVPGRANKYDMHGNFVVLDHQNGEYSLFAHLIPGTVRVRKGQFVPAGTELGRCGNSGHSFAPHLHWQVMTDADASSARGVAPRYVPYERNGAMSVDLPQKGDRLIAK</sequence>
<dbReference type="Proteomes" id="UP000440224">
    <property type="component" value="Unassembled WGS sequence"/>
</dbReference>
<dbReference type="Gene3D" id="2.70.70.10">
    <property type="entry name" value="Glucose Permease (Domain IIA)"/>
    <property type="match status" value="1"/>
</dbReference>
<dbReference type="CDD" id="cd12797">
    <property type="entry name" value="M23_peptidase"/>
    <property type="match status" value="1"/>
</dbReference>
<dbReference type="SUPFAM" id="SSF51261">
    <property type="entry name" value="Duplicated hybrid motif"/>
    <property type="match status" value="1"/>
</dbReference>
<reference evidence="3 4" key="1">
    <citation type="submission" date="2019-10" db="EMBL/GenBank/DDBJ databases">
        <title>A soil myxobacterium in the family Polyangiaceae.</title>
        <authorList>
            <person name="Li Y."/>
            <person name="Wang J."/>
        </authorList>
    </citation>
    <scope>NUCLEOTIDE SEQUENCE [LARGE SCALE GENOMIC DNA]</scope>
    <source>
        <strain evidence="3 4">DSM 14734</strain>
    </source>
</reference>
<accession>A0A6N7PR64</accession>
<keyword evidence="4" id="KW-1185">Reference proteome</keyword>
<dbReference type="InterPro" id="IPR011055">
    <property type="entry name" value="Dup_hybrid_motif"/>
</dbReference>
<dbReference type="EMBL" id="WJIE01000003">
    <property type="protein sequence ID" value="MRG92715.1"/>
    <property type="molecule type" value="Genomic_DNA"/>
</dbReference>
<keyword evidence="1" id="KW-0732">Signal</keyword>
<evidence type="ECO:0000313" key="3">
    <source>
        <dbReference type="EMBL" id="MRG92715.1"/>
    </source>
</evidence>
<comment type="caution">
    <text evidence="3">The sequence shown here is derived from an EMBL/GenBank/DDBJ whole genome shotgun (WGS) entry which is preliminary data.</text>
</comment>
<dbReference type="PANTHER" id="PTHR21666">
    <property type="entry name" value="PEPTIDASE-RELATED"/>
    <property type="match status" value="1"/>
</dbReference>
<feature type="domain" description="M23ase beta-sheet core" evidence="2">
    <location>
        <begin position="86"/>
        <end position="180"/>
    </location>
</feature>
<dbReference type="GO" id="GO:0004222">
    <property type="term" value="F:metalloendopeptidase activity"/>
    <property type="evidence" value="ECO:0007669"/>
    <property type="project" value="TreeGrafter"/>
</dbReference>
<protein>
    <submittedName>
        <fullName evidence="3">Peptidoglycan DD-metalloendopeptidase family protein</fullName>
    </submittedName>
</protein>
<name>A0A6N7PR64_9BACT</name>
<organism evidence="3 4">
    <name type="scientific">Polyangium spumosum</name>
    <dbReference type="NCBI Taxonomy" id="889282"/>
    <lineage>
        <taxon>Bacteria</taxon>
        <taxon>Pseudomonadati</taxon>
        <taxon>Myxococcota</taxon>
        <taxon>Polyangia</taxon>
        <taxon>Polyangiales</taxon>
        <taxon>Polyangiaceae</taxon>
        <taxon>Polyangium</taxon>
    </lineage>
</organism>
<feature type="chain" id="PRO_5027104788" evidence="1">
    <location>
        <begin position="21"/>
        <end position="214"/>
    </location>
</feature>
<gene>
    <name evidence="3" type="ORF">GF068_12360</name>
</gene>
<dbReference type="InterPro" id="IPR016047">
    <property type="entry name" value="M23ase_b-sheet_dom"/>
</dbReference>
<dbReference type="PROSITE" id="PS51257">
    <property type="entry name" value="PROKAR_LIPOPROTEIN"/>
    <property type="match status" value="1"/>
</dbReference>
<proteinExistence type="predicted"/>
<dbReference type="InterPro" id="IPR050570">
    <property type="entry name" value="Cell_wall_metabolism_enzyme"/>
</dbReference>
<evidence type="ECO:0000259" key="2">
    <source>
        <dbReference type="Pfam" id="PF01551"/>
    </source>
</evidence>
<dbReference type="AlphaFoldDB" id="A0A6N7PR64"/>
<dbReference type="PANTHER" id="PTHR21666:SF270">
    <property type="entry name" value="MUREIN HYDROLASE ACTIVATOR ENVC"/>
    <property type="match status" value="1"/>
</dbReference>
<dbReference type="OrthoDB" id="9795421at2"/>
<evidence type="ECO:0000313" key="4">
    <source>
        <dbReference type="Proteomes" id="UP000440224"/>
    </source>
</evidence>
<feature type="signal peptide" evidence="1">
    <location>
        <begin position="1"/>
        <end position="20"/>
    </location>
</feature>
<dbReference type="Pfam" id="PF01551">
    <property type="entry name" value="Peptidase_M23"/>
    <property type="match status" value="1"/>
</dbReference>
<evidence type="ECO:0000256" key="1">
    <source>
        <dbReference type="SAM" id="SignalP"/>
    </source>
</evidence>